<proteinExistence type="predicted"/>
<reference evidence="2" key="1">
    <citation type="submission" date="2022-12" db="EMBL/GenBank/DDBJ databases">
        <authorList>
            <person name="Bing R.G."/>
            <person name="Willard D.J."/>
            <person name="Manesh M.J.H."/>
            <person name="Laemthong T."/>
            <person name="Crosby J.R."/>
            <person name="Kelly R.M."/>
        </authorList>
    </citation>
    <scope>NUCLEOTIDE SEQUENCE</scope>
    <source>
        <strain evidence="2">DSM 8991</strain>
    </source>
</reference>
<dbReference type="RefSeq" id="WP_045165446.1">
    <property type="nucleotide sequence ID" value="NZ_CP113864.1"/>
</dbReference>
<accession>A0ABY7BHT8</accession>
<dbReference type="Gene3D" id="3.30.460.10">
    <property type="entry name" value="Beta Polymerase, domain 2"/>
    <property type="match status" value="1"/>
</dbReference>
<feature type="domain" description="Polymerase beta nucleotidyltransferase" evidence="1">
    <location>
        <begin position="13"/>
        <end position="105"/>
    </location>
</feature>
<name>A0ABY7BHT8_9FIRM</name>
<dbReference type="SUPFAM" id="SSF81301">
    <property type="entry name" value="Nucleotidyltransferase"/>
    <property type="match status" value="1"/>
</dbReference>
<dbReference type="EMBL" id="CP113864">
    <property type="protein sequence ID" value="WAM31912.1"/>
    <property type="molecule type" value="Genomic_DNA"/>
</dbReference>
<organism evidence="2 3">
    <name type="scientific">Caldicellulosiruptor naganoensis</name>
    <dbReference type="NCBI Taxonomy" id="29324"/>
    <lineage>
        <taxon>Bacteria</taxon>
        <taxon>Bacillati</taxon>
        <taxon>Bacillota</taxon>
        <taxon>Bacillota incertae sedis</taxon>
        <taxon>Caldicellulosiruptorales</taxon>
        <taxon>Caldicellulosiruptoraceae</taxon>
        <taxon>Caldicellulosiruptor</taxon>
    </lineage>
</organism>
<dbReference type="Pfam" id="PF18765">
    <property type="entry name" value="Polbeta"/>
    <property type="match status" value="1"/>
</dbReference>
<dbReference type="CDD" id="cd05403">
    <property type="entry name" value="NT_KNTase_like"/>
    <property type="match status" value="1"/>
</dbReference>
<dbReference type="InterPro" id="IPR041633">
    <property type="entry name" value="Polbeta"/>
</dbReference>
<dbReference type="PANTHER" id="PTHR33933">
    <property type="entry name" value="NUCLEOTIDYLTRANSFERASE"/>
    <property type="match status" value="1"/>
</dbReference>
<gene>
    <name evidence="2" type="ORF">OTJ99_000395</name>
</gene>
<keyword evidence="3" id="KW-1185">Reference proteome</keyword>
<evidence type="ECO:0000313" key="2">
    <source>
        <dbReference type="EMBL" id="WAM31912.1"/>
    </source>
</evidence>
<evidence type="ECO:0000313" key="3">
    <source>
        <dbReference type="Proteomes" id="UP001164745"/>
    </source>
</evidence>
<dbReference type="InterPro" id="IPR043519">
    <property type="entry name" value="NT_sf"/>
</dbReference>
<sequence length="107" mass="12669">MIDLELVKSIIIQNLKNLGINVQDVYIFGSRSRSDFSEESDYDIFTVIDDYNGYNKKQLWWTLYKSLHEEFPCIAFDILIRTVKEFEIEKQVVNTLSHEVFIEGKKI</sequence>
<dbReference type="Proteomes" id="UP001164745">
    <property type="component" value="Chromosome"/>
</dbReference>
<protein>
    <submittedName>
        <fullName evidence="2">Nucleotidyltransferase domain-containing protein</fullName>
    </submittedName>
</protein>
<dbReference type="PANTHER" id="PTHR33933:SF3">
    <property type="entry name" value="PROTEIN ADENYLYLTRANSFERASE MJ0604-RELATED"/>
    <property type="match status" value="1"/>
</dbReference>
<dbReference type="InterPro" id="IPR052548">
    <property type="entry name" value="Type_VII_TA_antitoxin"/>
</dbReference>
<evidence type="ECO:0000259" key="1">
    <source>
        <dbReference type="Pfam" id="PF18765"/>
    </source>
</evidence>